<reference evidence="2" key="1">
    <citation type="submission" date="2020-11" db="EMBL/GenBank/DDBJ databases">
        <authorList>
            <person name="Tran Van P."/>
        </authorList>
    </citation>
    <scope>NUCLEOTIDE SEQUENCE</scope>
</reference>
<evidence type="ECO:0000256" key="1">
    <source>
        <dbReference type="SAM" id="Phobius"/>
    </source>
</evidence>
<gene>
    <name evidence="2" type="ORF">TCEB3V08_LOCUS12612</name>
</gene>
<feature type="transmembrane region" description="Helical" evidence="1">
    <location>
        <begin position="37"/>
        <end position="56"/>
    </location>
</feature>
<dbReference type="EMBL" id="OC327168">
    <property type="protein sequence ID" value="CAD7416058.1"/>
    <property type="molecule type" value="Genomic_DNA"/>
</dbReference>
<sequence length="73" mass="7959">MQWGVSTAHCGCAQWTCMTPLWTSGHLAPAWRPGAPHWAWLCWGTVFMLLVGLMVLQVSTQPKCMTLAVTSGA</sequence>
<proteinExistence type="predicted"/>
<keyword evidence="1" id="KW-0472">Membrane</keyword>
<keyword evidence="1" id="KW-1133">Transmembrane helix</keyword>
<keyword evidence="1" id="KW-0812">Transmembrane</keyword>
<evidence type="ECO:0000313" key="2">
    <source>
        <dbReference type="EMBL" id="CAD7416058.1"/>
    </source>
</evidence>
<organism evidence="2">
    <name type="scientific">Timema cristinae</name>
    <name type="common">Walking stick</name>
    <dbReference type="NCBI Taxonomy" id="61476"/>
    <lineage>
        <taxon>Eukaryota</taxon>
        <taxon>Metazoa</taxon>
        <taxon>Ecdysozoa</taxon>
        <taxon>Arthropoda</taxon>
        <taxon>Hexapoda</taxon>
        <taxon>Insecta</taxon>
        <taxon>Pterygota</taxon>
        <taxon>Neoptera</taxon>
        <taxon>Polyneoptera</taxon>
        <taxon>Phasmatodea</taxon>
        <taxon>Timematodea</taxon>
        <taxon>Timematoidea</taxon>
        <taxon>Timematidae</taxon>
        <taxon>Timema</taxon>
    </lineage>
</organism>
<accession>A0A7R9DMG9</accession>
<protein>
    <submittedName>
        <fullName evidence="2">Uncharacterized protein</fullName>
    </submittedName>
</protein>
<name>A0A7R9DMG9_TIMCR</name>
<dbReference type="AlphaFoldDB" id="A0A7R9DMG9"/>